<feature type="region of interest" description="Disordered" evidence="1">
    <location>
        <begin position="357"/>
        <end position="394"/>
    </location>
</feature>
<reference evidence="2 4" key="1">
    <citation type="submission" date="2015-11" db="EMBL/GenBank/DDBJ databases">
        <title>Identification of large and diverse effector repertoires of 38 Legionella species.</title>
        <authorList>
            <person name="Burstein D."/>
            <person name="Amaro F."/>
            <person name="Zusman T."/>
            <person name="Lifshitz Z."/>
            <person name="Cohen O."/>
            <person name="Gilbert J.A."/>
            <person name="Pupko T."/>
            <person name="Shuman H.A."/>
            <person name="Segal G."/>
        </authorList>
    </citation>
    <scope>NUCLEOTIDE SEQUENCE [LARGE SCALE GENOMIC DNA]</scope>
    <source>
        <strain evidence="2 4">1762-AUS-E</strain>
    </source>
</reference>
<evidence type="ECO:0000313" key="3">
    <source>
        <dbReference type="EMBL" id="VEH85305.1"/>
    </source>
</evidence>
<dbReference type="RefSeq" id="WP_058462770.1">
    <property type="nucleotide sequence ID" value="NZ_CAAAHS010000013.1"/>
</dbReference>
<evidence type="ECO:0000313" key="2">
    <source>
        <dbReference type="EMBL" id="KTC65015.1"/>
    </source>
</evidence>
<dbReference type="Proteomes" id="UP000054859">
    <property type="component" value="Unassembled WGS sequence"/>
</dbReference>
<feature type="region of interest" description="Disordered" evidence="1">
    <location>
        <begin position="283"/>
        <end position="342"/>
    </location>
</feature>
<protein>
    <submittedName>
        <fullName evidence="2">Uncharacterized protein</fullName>
    </submittedName>
</protein>
<reference evidence="3 5" key="2">
    <citation type="submission" date="2018-12" db="EMBL/GenBank/DDBJ databases">
        <authorList>
            <consortium name="Pathogen Informatics"/>
        </authorList>
    </citation>
    <scope>NUCLEOTIDE SEQUENCE [LARGE SCALE GENOMIC DNA]</scope>
    <source>
        <strain evidence="3 5">NCTC12735</strain>
        <plasmid evidence="5">13</plasmid>
    </source>
</reference>
<gene>
    <name evidence="2" type="ORF">Lade_1695</name>
    <name evidence="3" type="ORF">NCTC12735_00931</name>
</gene>
<evidence type="ECO:0000256" key="1">
    <source>
        <dbReference type="SAM" id="MobiDB-lite"/>
    </source>
</evidence>
<organism evidence="2 4">
    <name type="scientific">Legionella adelaidensis</name>
    <dbReference type="NCBI Taxonomy" id="45056"/>
    <lineage>
        <taxon>Bacteria</taxon>
        <taxon>Pseudomonadati</taxon>
        <taxon>Pseudomonadota</taxon>
        <taxon>Gammaproteobacteria</taxon>
        <taxon>Legionellales</taxon>
        <taxon>Legionellaceae</taxon>
        <taxon>Legionella</taxon>
    </lineage>
</organism>
<feature type="compositionally biased region" description="Basic and acidic residues" evidence="1">
    <location>
        <begin position="302"/>
        <end position="314"/>
    </location>
</feature>
<accession>A0A0W0R1R1</accession>
<keyword evidence="3" id="KW-0614">Plasmid</keyword>
<keyword evidence="4" id="KW-1185">Reference proteome</keyword>
<dbReference type="EMBL" id="LR134422">
    <property type="protein sequence ID" value="VEH85305.1"/>
    <property type="molecule type" value="Genomic_DNA"/>
</dbReference>
<sequence length="394" mass="43747">MRIDFSEVIKLNDTVINPAPIHERMAALIADIPISPQQDMVLAHLQIALSVDGKREVFDQALSLGVDVLEIPPISKQQRTGPLKILPSAIGTLVRKLCMDDLEQGLVHQIVKAVKDRFPHASIVWHGMVIEIHKKLDFADGEAAKLDLPRVFKARELSNEHEEAAAASVQPAIKLTPCQRISTNFTRELMRQGMKPAQAGTPILCFFRLSCGSPSPIISFVSGNLPEEEREAYLKQYTLLKSDPLMSPKKEPEVAKRPKGIVAAREVIQRPYGTRMFDIGQTGVRLREKKPSGPPEFVLKQEPPKPDTSPEKSILRRRKAPEALEQDTVPNQEAKVLKSQERSVEIASQTSLVYLSMSLSPTPPSAGGIFARTQSSQEDQEPPRLQRRPTGIPK</sequence>
<dbReference type="PATRIC" id="fig|45056.6.peg.1749"/>
<evidence type="ECO:0000313" key="4">
    <source>
        <dbReference type="Proteomes" id="UP000054859"/>
    </source>
</evidence>
<proteinExistence type="predicted"/>
<dbReference type="KEGG" id="ladl:NCTC12735_00931"/>
<name>A0A0W0R1R1_9GAMM</name>
<dbReference type="Proteomes" id="UP000281170">
    <property type="component" value="Plasmid 13"/>
</dbReference>
<evidence type="ECO:0000313" key="5">
    <source>
        <dbReference type="Proteomes" id="UP000281170"/>
    </source>
</evidence>
<geneLocation type="plasmid" evidence="3 5">
    <name>13</name>
</geneLocation>
<dbReference type="AlphaFoldDB" id="A0A0W0R1R1"/>
<dbReference type="EMBL" id="LNKA01000011">
    <property type="protein sequence ID" value="KTC65015.1"/>
    <property type="molecule type" value="Genomic_DNA"/>
</dbReference>